<evidence type="ECO:0000313" key="1">
    <source>
        <dbReference type="EMBL" id="MBK6088776.1"/>
    </source>
</evidence>
<organism evidence="1 2">
    <name type="scientific">Ruminococcus difficilis</name>
    <dbReference type="NCBI Taxonomy" id="2763069"/>
    <lineage>
        <taxon>Bacteria</taxon>
        <taxon>Bacillati</taxon>
        <taxon>Bacillota</taxon>
        <taxon>Clostridia</taxon>
        <taxon>Eubacteriales</taxon>
        <taxon>Oscillospiraceae</taxon>
        <taxon>Ruminococcus</taxon>
    </lineage>
</organism>
<proteinExistence type="predicted"/>
<dbReference type="Proteomes" id="UP000633365">
    <property type="component" value="Unassembled WGS sequence"/>
</dbReference>
<evidence type="ECO:0000313" key="2">
    <source>
        <dbReference type="Proteomes" id="UP000633365"/>
    </source>
</evidence>
<accession>A0A934WRV0</accession>
<dbReference type="EMBL" id="JAEQMG010000084">
    <property type="protein sequence ID" value="MBK6088776.1"/>
    <property type="molecule type" value="Genomic_DNA"/>
</dbReference>
<reference evidence="1" key="1">
    <citation type="submission" date="2021-01" db="EMBL/GenBank/DDBJ databases">
        <title>Genome public.</title>
        <authorList>
            <person name="Liu C."/>
            <person name="Sun Q."/>
        </authorList>
    </citation>
    <scope>NUCLEOTIDE SEQUENCE</scope>
    <source>
        <strain evidence="1">M6</strain>
    </source>
</reference>
<dbReference type="AlphaFoldDB" id="A0A934WRV0"/>
<name>A0A934WRV0_9FIRM</name>
<comment type="caution">
    <text evidence="1">The sequence shown here is derived from an EMBL/GenBank/DDBJ whole genome shotgun (WGS) entry which is preliminary data.</text>
</comment>
<gene>
    <name evidence="1" type="ORF">JKK62_08960</name>
</gene>
<feature type="non-terminal residue" evidence="1">
    <location>
        <position position="1"/>
    </location>
</feature>
<keyword evidence="2" id="KW-1185">Reference proteome</keyword>
<protein>
    <submittedName>
        <fullName evidence="1">Recombinase</fullName>
    </submittedName>
</protein>
<sequence>ELTAEEIKRQEQLKRHRIVSRERYQLMKAGKHKVGQPFTLKCKCCGNSFESKMSNTLFCSPKCRAKYYRRQESEKRMREIVCNYCGKTFVATRSDVKYCCKECKEEANRIMRKERYEMKKQQKLNQNTSDTVFIEEKKTA</sequence>